<dbReference type="AlphaFoldDB" id="A0A397Q4P9"/>
<reference evidence="2 3" key="1">
    <citation type="submission" date="2018-08" db="EMBL/GenBank/DDBJ databases">
        <title>Genomic Encyclopedia of Archaeal and Bacterial Type Strains, Phase II (KMG-II): from individual species to whole genera.</title>
        <authorList>
            <person name="Goeker M."/>
        </authorList>
    </citation>
    <scope>NUCLEOTIDE SEQUENCE [LARGE SCALE GENOMIC DNA]</scope>
    <source>
        <strain evidence="2 3">DSM 5002</strain>
    </source>
</reference>
<gene>
    <name evidence="2" type="ORF">BXY53_1178</name>
</gene>
<dbReference type="EMBL" id="QXDF01000001">
    <property type="protein sequence ID" value="RIA56082.1"/>
    <property type="molecule type" value="Genomic_DNA"/>
</dbReference>
<evidence type="ECO:0000256" key="1">
    <source>
        <dbReference type="SAM" id="Phobius"/>
    </source>
</evidence>
<keyword evidence="3" id="KW-1185">Reference proteome</keyword>
<comment type="caution">
    <text evidence="2">The sequence shown here is derived from an EMBL/GenBank/DDBJ whole genome shotgun (WGS) entry which is preliminary data.</text>
</comment>
<accession>A0A397Q4P9</accession>
<name>A0A397Q4P9_9HYPH</name>
<organism evidence="2 3">
    <name type="scientific">Dichotomicrobium thermohalophilum</name>
    <dbReference type="NCBI Taxonomy" id="933063"/>
    <lineage>
        <taxon>Bacteria</taxon>
        <taxon>Pseudomonadati</taxon>
        <taxon>Pseudomonadota</taxon>
        <taxon>Alphaproteobacteria</taxon>
        <taxon>Hyphomicrobiales</taxon>
        <taxon>Hyphomicrobiaceae</taxon>
        <taxon>Dichotomicrobium</taxon>
    </lineage>
</organism>
<dbReference type="RefSeq" id="WP_119060910.1">
    <property type="nucleotide sequence ID" value="NZ_QXDF01000001.1"/>
</dbReference>
<feature type="transmembrane region" description="Helical" evidence="1">
    <location>
        <begin position="32"/>
        <end position="54"/>
    </location>
</feature>
<keyword evidence="1" id="KW-0472">Membrane</keyword>
<evidence type="ECO:0000313" key="3">
    <source>
        <dbReference type="Proteomes" id="UP000266273"/>
    </source>
</evidence>
<keyword evidence="1" id="KW-1133">Transmembrane helix</keyword>
<proteinExistence type="predicted"/>
<feature type="transmembrane region" description="Helical" evidence="1">
    <location>
        <begin position="60"/>
        <end position="81"/>
    </location>
</feature>
<evidence type="ECO:0000313" key="2">
    <source>
        <dbReference type="EMBL" id="RIA56082.1"/>
    </source>
</evidence>
<protein>
    <submittedName>
        <fullName evidence="2">Uncharacterized protein</fullName>
    </submittedName>
</protein>
<feature type="transmembrane region" description="Helical" evidence="1">
    <location>
        <begin position="6"/>
        <end position="25"/>
    </location>
</feature>
<keyword evidence="1" id="KW-0812">Transmembrane</keyword>
<dbReference type="Proteomes" id="UP000266273">
    <property type="component" value="Unassembled WGS sequence"/>
</dbReference>
<sequence>MHALTLEWSFFASLLFLGGWFWLAMNSYWTRVLTIGLVLAAWGSVLAFGVYVGISQIAEGSFWGLMPIIVAAGLSSLYWIAIDAAVKWVEAQKHYYGGFWKPWDAP</sequence>